<protein>
    <submittedName>
        <fullName evidence="2">Tat proofreading chaperone DmsD</fullName>
    </submittedName>
</protein>
<evidence type="ECO:0000313" key="3">
    <source>
        <dbReference type="Proteomes" id="UP001156318"/>
    </source>
</evidence>
<proteinExistence type="predicted"/>
<dbReference type="InterPro" id="IPR036411">
    <property type="entry name" value="TorD-like_sf"/>
</dbReference>
<reference evidence="2 3" key="1">
    <citation type="submission" date="2021-05" db="EMBL/GenBank/DDBJ databases">
        <title>Isolation, identification, and the growth promoting effects of Pantoea dispersa strain YSD J2 from the aboveground leaves of Cyperus esculentus L.Var. Sativus.</title>
        <authorList>
            <person name="Wang S."/>
            <person name="Tang X.M."/>
            <person name="Huang Y.N."/>
        </authorList>
    </citation>
    <scope>NUCLEOTIDE SEQUENCE [LARGE SCALE GENOMIC DNA]</scope>
    <source>
        <strain evidence="3">YSD YN2</strain>
    </source>
</reference>
<sequence>MDSLSLSGRILGALFSQPPDSPTLAPVLTLLEDEAFAAAWPVTHPQLDDIVQRLRLGLRSGDEPLPAAWQRLFIGPWALPAPPWGSVWLDRENVLFGESMLALRQWMTASGIDYNHSEREPCDHIGTLLMLAAWLAEAGREHDVDCLLAWHLLPWSGRFLEVFIAEARHPFYVALGELTRLTLAAWRSDLPIPVAQKTLWR</sequence>
<dbReference type="Gene3D" id="1.10.3480.10">
    <property type="entry name" value="TorD-like"/>
    <property type="match status" value="1"/>
</dbReference>
<keyword evidence="1" id="KW-0143">Chaperone</keyword>
<dbReference type="PANTHER" id="PTHR34227:SF6">
    <property type="entry name" value="TAT PROOFREADING CHAPERONE DMSD"/>
    <property type="match status" value="1"/>
</dbReference>
<name>A0ABY6JJ16_9ENTR</name>
<dbReference type="PIRSF" id="PIRSF004690">
    <property type="entry name" value="DmsD"/>
    <property type="match status" value="1"/>
</dbReference>
<dbReference type="Proteomes" id="UP001156318">
    <property type="component" value="Chromosome"/>
</dbReference>
<dbReference type="InterPro" id="IPR020945">
    <property type="entry name" value="DMSO/NO3_reduct_chaperone"/>
</dbReference>
<evidence type="ECO:0000256" key="1">
    <source>
        <dbReference type="ARBA" id="ARBA00023186"/>
    </source>
</evidence>
<dbReference type="Pfam" id="PF02613">
    <property type="entry name" value="Nitrate_red_del"/>
    <property type="match status" value="1"/>
</dbReference>
<evidence type="ECO:0000313" key="2">
    <source>
        <dbReference type="EMBL" id="UYU33820.1"/>
    </source>
</evidence>
<dbReference type="PANTHER" id="PTHR34227">
    <property type="entry name" value="CHAPERONE PROTEIN YCDY"/>
    <property type="match status" value="1"/>
</dbReference>
<dbReference type="NCBIfam" id="NF008632">
    <property type="entry name" value="PRK11621.1"/>
    <property type="match status" value="1"/>
</dbReference>
<gene>
    <name evidence="2" type="primary">dmsD</name>
    <name evidence="2" type="ORF">KFZ77_08890</name>
</gene>
<organism evidence="2 3">
    <name type="scientific">Siccibacter colletis</name>
    <dbReference type="NCBI Taxonomy" id="1505757"/>
    <lineage>
        <taxon>Bacteria</taxon>
        <taxon>Pseudomonadati</taxon>
        <taxon>Pseudomonadota</taxon>
        <taxon>Gammaproteobacteria</taxon>
        <taxon>Enterobacterales</taxon>
        <taxon>Enterobacteriaceae</taxon>
        <taxon>Siccibacter</taxon>
    </lineage>
</organism>
<keyword evidence="3" id="KW-1185">Reference proteome</keyword>
<dbReference type="SUPFAM" id="SSF89155">
    <property type="entry name" value="TorD-like"/>
    <property type="match status" value="1"/>
</dbReference>
<dbReference type="EMBL" id="CP074352">
    <property type="protein sequence ID" value="UYU33820.1"/>
    <property type="molecule type" value="Genomic_DNA"/>
</dbReference>
<dbReference type="InterPro" id="IPR050289">
    <property type="entry name" value="TorD/DmsD_chaperones"/>
</dbReference>
<accession>A0ABY6JJ16</accession>
<dbReference type="InterPro" id="IPR026269">
    <property type="entry name" value="DmsD-type"/>
</dbReference>